<keyword evidence="5 7" id="KW-0472">Membrane</keyword>
<keyword evidence="9" id="KW-1185">Reference proteome</keyword>
<keyword evidence="3 7" id="KW-0812">Transmembrane</keyword>
<dbReference type="InterPro" id="IPR001734">
    <property type="entry name" value="Na/solute_symporter"/>
</dbReference>
<gene>
    <name evidence="8" type="ORF">KE626_31350</name>
</gene>
<proteinExistence type="inferred from homology"/>
<name>A0ABS5J9V5_9BACT</name>
<feature type="transmembrane region" description="Helical" evidence="7">
    <location>
        <begin position="463"/>
        <end position="481"/>
    </location>
</feature>
<keyword evidence="4 7" id="KW-1133">Transmembrane helix</keyword>
<evidence type="ECO:0000256" key="7">
    <source>
        <dbReference type="SAM" id="Phobius"/>
    </source>
</evidence>
<feature type="transmembrane region" description="Helical" evidence="7">
    <location>
        <begin position="509"/>
        <end position="530"/>
    </location>
</feature>
<dbReference type="NCBIfam" id="NF007790">
    <property type="entry name" value="PRK10484.1"/>
    <property type="match status" value="1"/>
</dbReference>
<evidence type="ECO:0000256" key="3">
    <source>
        <dbReference type="ARBA" id="ARBA00022692"/>
    </source>
</evidence>
<sequence>MHVSTIISFVVFVVIVTVLSWYITRKHQLKTASDVFLGSRSLNWIVIGGALFMTNISANQFIGENESVFMNNMSIMAWGVTSVLAMLFVSEFFMPIYLRIGAVTTPDFLAVRYDGATKKIVSVVFLVSYLVNLIPAVLYGGAVAFNGIFHLNEILHISYWSAIWLLACLIAITGYLYNVLGGLKVITMSDTVLGAGMIAGGLLLPYFGFKYLGHGDAAEGLRIVLGTDTGHLNAIGNRYDAVPFSTIFTGMLLVNVYYWGMEQFIVQQALGSVNLEQSQKGIALACLCKLLSPLMLNIPGLIAVHLYLHPQSTAEIFPRLAADALPPVYTGLIAAVVFGAALSTFNAGLSSAGTLFTMNLYKPYMLKKKGEIAEKKLLSTTWIFQVIVTLIGIGIAPFIMLFKGGFYNYIQMLSGFFSIPIFTIMIVGMATRYIPAVAAKVGLLFFFVANIFFQLILDTGLHYLHLLAILFVITALLMLAIGKIWPMAVPYTPATTPSVTLQPWKNRHWYSAVLIILMVLLFVLFSPMGLAK</sequence>
<dbReference type="RefSeq" id="WP_211977030.1">
    <property type="nucleotide sequence ID" value="NZ_CBFHAM010000047.1"/>
</dbReference>
<dbReference type="Pfam" id="PF00474">
    <property type="entry name" value="SSF"/>
    <property type="match status" value="1"/>
</dbReference>
<feature type="transmembrane region" description="Helical" evidence="7">
    <location>
        <begin position="408"/>
        <end position="430"/>
    </location>
</feature>
<feature type="transmembrane region" description="Helical" evidence="7">
    <location>
        <begin position="6"/>
        <end position="23"/>
    </location>
</feature>
<evidence type="ECO:0000256" key="2">
    <source>
        <dbReference type="ARBA" id="ARBA00006434"/>
    </source>
</evidence>
<feature type="transmembrane region" description="Helical" evidence="7">
    <location>
        <begin position="281"/>
        <end position="308"/>
    </location>
</feature>
<feature type="transmembrane region" description="Helical" evidence="7">
    <location>
        <begin position="241"/>
        <end position="260"/>
    </location>
</feature>
<feature type="transmembrane region" description="Helical" evidence="7">
    <location>
        <begin position="328"/>
        <end position="361"/>
    </location>
</feature>
<dbReference type="EMBL" id="JAGTXB010000026">
    <property type="protein sequence ID" value="MBS0031870.1"/>
    <property type="molecule type" value="Genomic_DNA"/>
</dbReference>
<evidence type="ECO:0000256" key="4">
    <source>
        <dbReference type="ARBA" id="ARBA00022989"/>
    </source>
</evidence>
<evidence type="ECO:0000256" key="1">
    <source>
        <dbReference type="ARBA" id="ARBA00004141"/>
    </source>
</evidence>
<feature type="transmembrane region" description="Helical" evidence="7">
    <location>
        <begin position="120"/>
        <end position="145"/>
    </location>
</feature>
<comment type="subcellular location">
    <subcellularLocation>
        <location evidence="1">Membrane</location>
        <topology evidence="1">Multi-pass membrane protein</topology>
    </subcellularLocation>
</comment>
<feature type="transmembrane region" description="Helical" evidence="7">
    <location>
        <begin position="192"/>
        <end position="209"/>
    </location>
</feature>
<evidence type="ECO:0000313" key="8">
    <source>
        <dbReference type="EMBL" id="MBS0031870.1"/>
    </source>
</evidence>
<dbReference type="CDD" id="cd10328">
    <property type="entry name" value="SLC5sbd_YidK"/>
    <property type="match status" value="1"/>
</dbReference>
<accession>A0ABS5J9V5</accession>
<feature type="transmembrane region" description="Helical" evidence="7">
    <location>
        <begin position="44"/>
        <end position="63"/>
    </location>
</feature>
<evidence type="ECO:0000256" key="5">
    <source>
        <dbReference type="ARBA" id="ARBA00023136"/>
    </source>
</evidence>
<feature type="transmembrane region" description="Helical" evidence="7">
    <location>
        <begin position="75"/>
        <end position="100"/>
    </location>
</feature>
<dbReference type="PROSITE" id="PS50283">
    <property type="entry name" value="NA_SOLUT_SYMP_3"/>
    <property type="match status" value="1"/>
</dbReference>
<evidence type="ECO:0000256" key="6">
    <source>
        <dbReference type="RuleBase" id="RU362091"/>
    </source>
</evidence>
<organism evidence="8 9">
    <name type="scientific">Chitinophaga hostae</name>
    <dbReference type="NCBI Taxonomy" id="2831022"/>
    <lineage>
        <taxon>Bacteria</taxon>
        <taxon>Pseudomonadati</taxon>
        <taxon>Bacteroidota</taxon>
        <taxon>Chitinophagia</taxon>
        <taxon>Chitinophagales</taxon>
        <taxon>Chitinophagaceae</taxon>
        <taxon>Chitinophaga</taxon>
    </lineage>
</organism>
<feature type="transmembrane region" description="Helical" evidence="7">
    <location>
        <begin position="382"/>
        <end position="402"/>
    </location>
</feature>
<feature type="transmembrane region" description="Helical" evidence="7">
    <location>
        <begin position="157"/>
        <end position="180"/>
    </location>
</feature>
<dbReference type="Proteomes" id="UP000676386">
    <property type="component" value="Unassembled WGS sequence"/>
</dbReference>
<dbReference type="PANTHER" id="PTHR11819:SF195">
    <property type="entry name" value="SODIUM_GLUCOSE COTRANSPORTER 4"/>
    <property type="match status" value="1"/>
</dbReference>
<comment type="caution">
    <text evidence="8">The sequence shown here is derived from an EMBL/GenBank/DDBJ whole genome shotgun (WGS) entry which is preliminary data.</text>
</comment>
<feature type="transmembrane region" description="Helical" evidence="7">
    <location>
        <begin position="437"/>
        <end position="457"/>
    </location>
</feature>
<dbReference type="PANTHER" id="PTHR11819">
    <property type="entry name" value="SOLUTE CARRIER FAMILY 5"/>
    <property type="match status" value="1"/>
</dbReference>
<protein>
    <submittedName>
        <fullName evidence="8">Solute:sodium symporter family transporter</fullName>
    </submittedName>
</protein>
<reference evidence="8 9" key="1">
    <citation type="submission" date="2021-04" db="EMBL/GenBank/DDBJ databases">
        <title>Chitinophaga sp. nov., isolated from the rhizosphere soil.</title>
        <authorList>
            <person name="He S."/>
        </authorList>
    </citation>
    <scope>NUCLEOTIDE SEQUENCE [LARGE SCALE GENOMIC DNA]</scope>
    <source>
        <strain evidence="8 9">2R12</strain>
    </source>
</reference>
<dbReference type="Gene3D" id="1.20.1730.10">
    <property type="entry name" value="Sodium/glucose cotransporter"/>
    <property type="match status" value="1"/>
</dbReference>
<dbReference type="NCBIfam" id="TIGR00813">
    <property type="entry name" value="sss"/>
    <property type="match status" value="1"/>
</dbReference>
<comment type="similarity">
    <text evidence="2 6">Belongs to the sodium:solute symporter (SSF) (TC 2.A.21) family.</text>
</comment>
<dbReference type="InterPro" id="IPR038377">
    <property type="entry name" value="Na/Glc_symporter_sf"/>
</dbReference>
<evidence type="ECO:0000313" key="9">
    <source>
        <dbReference type="Proteomes" id="UP000676386"/>
    </source>
</evidence>